<evidence type="ECO:0000313" key="2">
    <source>
        <dbReference type="EMBL" id="RCK81703.1"/>
    </source>
</evidence>
<dbReference type="Proteomes" id="UP000252355">
    <property type="component" value="Unassembled WGS sequence"/>
</dbReference>
<keyword evidence="1" id="KW-0472">Membrane</keyword>
<sequence>MAKGSADKKGAGATPEEGLSRHQKIMLLSAAAFVPFFLFILLPLLTRNHLITTLKLPPEVLLASPLTLRMAPSGDPTPTMRLTLDGVTIQIPRAFTPVIIQPRMVTFRNNPRRISRTISMSVASHVPRLDLKNSGAISLFVPDDMRDFLEVILWATWHPIRLYCKAQFFVTQGIAGSFFRTDWDAHHTGFVFPTPGNTGYLARIFAADRSRYIEFAMFDETDPVKLDRWTDVAITLQPPPPAGAAATAAPPSGPPLSLATNIGLATNEEAAPTVLQDCLNEYFRTGSASWLLPVGLVMEDRGFYRDTIALCKQALPRMQERPQELALWSDLFERSVKKILKIEVDPHLELDQVNVYIRNLSKFPVRRIRLSITCADATGERQFTTTVQESGWMQAEDEKIYHVATRPGFLSRRIQGMSWKVEDLEIGE</sequence>
<evidence type="ECO:0000313" key="3">
    <source>
        <dbReference type="Proteomes" id="UP000252355"/>
    </source>
</evidence>
<organism evidence="2 3">
    <name type="scientific">Candidatus Ozemobacter sibiricus</name>
    <dbReference type="NCBI Taxonomy" id="2268124"/>
    <lineage>
        <taxon>Bacteria</taxon>
        <taxon>Candidatus Ozemobacteria</taxon>
        <taxon>Candidatus Ozemobacterales</taxon>
        <taxon>Candidatus Ozemobacteraceae</taxon>
        <taxon>Candidatus Ozemobacter</taxon>
    </lineage>
</organism>
<keyword evidence="1" id="KW-1133">Transmembrane helix</keyword>
<feature type="transmembrane region" description="Helical" evidence="1">
    <location>
        <begin position="25"/>
        <end position="45"/>
    </location>
</feature>
<reference evidence="2 3" key="1">
    <citation type="submission" date="2018-05" db="EMBL/GenBank/DDBJ databases">
        <title>A metagenomic window into the 2 km-deep terrestrial subsurface aquifer revealed taxonomically and functionally diverse microbial community comprising novel uncultured bacterial lineages.</title>
        <authorList>
            <person name="Kadnikov V.V."/>
            <person name="Mardanov A.V."/>
            <person name="Beletsky A.V."/>
            <person name="Banks D."/>
            <person name="Pimenov N.V."/>
            <person name="Frank Y.A."/>
            <person name="Karnachuk O.V."/>
            <person name="Ravin N.V."/>
        </authorList>
    </citation>
    <scope>NUCLEOTIDE SEQUENCE [LARGE SCALE GENOMIC DNA]</scope>
    <source>
        <strain evidence="2">BY5</strain>
    </source>
</reference>
<proteinExistence type="predicted"/>
<keyword evidence="1" id="KW-0812">Transmembrane</keyword>
<accession>A0A367ZU83</accession>
<dbReference type="EMBL" id="QOQW01000001">
    <property type="protein sequence ID" value="RCK81703.1"/>
    <property type="molecule type" value="Genomic_DNA"/>
</dbReference>
<evidence type="ECO:0000256" key="1">
    <source>
        <dbReference type="SAM" id="Phobius"/>
    </source>
</evidence>
<dbReference type="AlphaFoldDB" id="A0A367ZU83"/>
<name>A0A367ZU83_9BACT</name>
<gene>
    <name evidence="2" type="ORF">OZSIB_0837</name>
</gene>
<protein>
    <submittedName>
        <fullName evidence="2">Uncharacterized protein</fullName>
    </submittedName>
</protein>
<comment type="caution">
    <text evidence="2">The sequence shown here is derived from an EMBL/GenBank/DDBJ whole genome shotgun (WGS) entry which is preliminary data.</text>
</comment>